<dbReference type="InterPro" id="IPR018389">
    <property type="entry name" value="DctP_fam"/>
</dbReference>
<evidence type="ECO:0000256" key="2">
    <source>
        <dbReference type="ARBA" id="ARBA00009023"/>
    </source>
</evidence>
<comment type="subcellular location">
    <subcellularLocation>
        <location evidence="1">Periplasm</location>
    </subcellularLocation>
</comment>
<dbReference type="OrthoDB" id="6114763at2"/>
<dbReference type="Pfam" id="PF03480">
    <property type="entry name" value="DctP"/>
    <property type="match status" value="1"/>
</dbReference>
<evidence type="ECO:0000256" key="1">
    <source>
        <dbReference type="ARBA" id="ARBA00004418"/>
    </source>
</evidence>
<dbReference type="KEGG" id="palw:PSAL_016980"/>
<evidence type="ECO:0000313" key="6">
    <source>
        <dbReference type="EMBL" id="QPM90459.1"/>
    </source>
</evidence>
<keyword evidence="3" id="KW-0813">Transport</keyword>
<evidence type="ECO:0000313" key="7">
    <source>
        <dbReference type="Proteomes" id="UP000283786"/>
    </source>
</evidence>
<dbReference type="EMBL" id="CP060436">
    <property type="protein sequence ID" value="QPM90459.1"/>
    <property type="molecule type" value="Genomic_DNA"/>
</dbReference>
<dbReference type="GO" id="GO:0042597">
    <property type="term" value="C:periplasmic space"/>
    <property type="evidence" value="ECO:0007669"/>
    <property type="project" value="UniProtKB-SubCell"/>
</dbReference>
<gene>
    <name evidence="6" type="ORF">PSAL_016980</name>
</gene>
<dbReference type="GO" id="GO:0055085">
    <property type="term" value="P:transmembrane transport"/>
    <property type="evidence" value="ECO:0007669"/>
    <property type="project" value="InterPro"/>
</dbReference>
<keyword evidence="5" id="KW-0574">Periplasm</keyword>
<accession>A0A418SHC9</accession>
<dbReference type="Gene3D" id="3.40.190.170">
    <property type="entry name" value="Bacterial extracellular solute-binding protein, family 7"/>
    <property type="match status" value="1"/>
</dbReference>
<keyword evidence="4" id="KW-0732">Signal</keyword>
<dbReference type="AlphaFoldDB" id="A0A418SHC9"/>
<comment type="similarity">
    <text evidence="2">Belongs to the bacterial solute-binding protein 7 family.</text>
</comment>
<protein>
    <submittedName>
        <fullName evidence="6">Uncharacterized protein</fullName>
    </submittedName>
</protein>
<dbReference type="CDD" id="cd13666">
    <property type="entry name" value="PBP2_TRAP_DctP_like_1"/>
    <property type="match status" value="1"/>
</dbReference>
<organism evidence="6 7">
    <name type="scientific">Pseudooceanicola algae</name>
    <dbReference type="NCBI Taxonomy" id="1537215"/>
    <lineage>
        <taxon>Bacteria</taxon>
        <taxon>Pseudomonadati</taxon>
        <taxon>Pseudomonadota</taxon>
        <taxon>Alphaproteobacteria</taxon>
        <taxon>Rhodobacterales</taxon>
        <taxon>Paracoccaceae</taxon>
        <taxon>Pseudooceanicola</taxon>
    </lineage>
</organism>
<evidence type="ECO:0000256" key="4">
    <source>
        <dbReference type="ARBA" id="ARBA00022729"/>
    </source>
</evidence>
<proteinExistence type="inferred from homology"/>
<reference evidence="6 7" key="1">
    <citation type="submission" date="2020-08" db="EMBL/GenBank/DDBJ databases">
        <title>Genome sequence of Rhodobacteraceae bacterium Lw-13e.</title>
        <authorList>
            <person name="Poehlein A."/>
            <person name="Wolter L."/>
            <person name="Daniel R."/>
            <person name="Brinkhoff T."/>
        </authorList>
    </citation>
    <scope>NUCLEOTIDE SEQUENCE [LARGE SCALE GENOMIC DNA]</scope>
    <source>
        <strain evidence="6 7">Lw-13e</strain>
    </source>
</reference>
<evidence type="ECO:0000256" key="3">
    <source>
        <dbReference type="ARBA" id="ARBA00022448"/>
    </source>
</evidence>
<dbReference type="PANTHER" id="PTHR33376">
    <property type="match status" value="1"/>
</dbReference>
<dbReference type="RefSeq" id="WP_119838991.1">
    <property type="nucleotide sequence ID" value="NZ_CP060436.1"/>
</dbReference>
<dbReference type="Proteomes" id="UP000283786">
    <property type="component" value="Chromosome"/>
</dbReference>
<dbReference type="PANTHER" id="PTHR33376:SF7">
    <property type="entry name" value="C4-DICARBOXYLATE-BINDING PROTEIN DCTB"/>
    <property type="match status" value="1"/>
</dbReference>
<name>A0A418SHC9_9RHOB</name>
<keyword evidence="7" id="KW-1185">Reference proteome</keyword>
<evidence type="ECO:0000256" key="5">
    <source>
        <dbReference type="ARBA" id="ARBA00022764"/>
    </source>
</evidence>
<dbReference type="InterPro" id="IPR038404">
    <property type="entry name" value="TRAP_DctP_sf"/>
</dbReference>
<dbReference type="NCBIfam" id="NF037995">
    <property type="entry name" value="TRAP_S1"/>
    <property type="match status" value="1"/>
</dbReference>
<sequence>MTRNTGLTATFTGVALGVTLLASAAHADRFTFRIGSGHPKGPAPYVTTMSDFFVAEVKRRAAEETDHSVNFIESYGGGIAGVSETLEAVQTGLLDFGGYCVCFEPSNLYLHNFPYFEPFGPQSSSEAIAAVRVVYDQNPWLSDVFEEEFDQQLLGLGAWDNYHLGTTKEWKTIADLKGVKIGGAGPNLPWLEYAGAVPVQSSLPEGYMAMKTGVYDGWLMTPAGYNGFKYYEPAPYYTLIGYGAMPVVVMTANKAKMADLPDDLRTIIEEVGRAWEDRNGVAMDESQAAGLAALKENGAIITELPADVRAEWAQSLAELPRKSAMEADERGMPGTKVMQDFIDAASAAGYEWPVEYDLN</sequence>